<keyword evidence="2" id="KW-1185">Reference proteome</keyword>
<sequence>MKTVSLERRQPPTLTLLGRRVRLGTAEVGKHLQKETRRLLSSFVVSGGAASDQLYYRTSWTRQFIEMCQRT</sequence>
<dbReference type="Proteomes" id="UP000054630">
    <property type="component" value="Unassembled WGS sequence"/>
</dbReference>
<accession>A0A0V0S5I1</accession>
<protein>
    <submittedName>
        <fullName evidence="1">Uncharacterized protein</fullName>
    </submittedName>
</protein>
<evidence type="ECO:0000313" key="2">
    <source>
        <dbReference type="Proteomes" id="UP000054630"/>
    </source>
</evidence>
<organism evidence="1 2">
    <name type="scientific">Trichinella nelsoni</name>
    <dbReference type="NCBI Taxonomy" id="6336"/>
    <lineage>
        <taxon>Eukaryota</taxon>
        <taxon>Metazoa</taxon>
        <taxon>Ecdysozoa</taxon>
        <taxon>Nematoda</taxon>
        <taxon>Enoplea</taxon>
        <taxon>Dorylaimia</taxon>
        <taxon>Trichinellida</taxon>
        <taxon>Trichinellidae</taxon>
        <taxon>Trichinella</taxon>
    </lineage>
</organism>
<gene>
    <name evidence="1" type="ORF">T07_13885</name>
</gene>
<reference evidence="1 2" key="1">
    <citation type="submission" date="2015-01" db="EMBL/GenBank/DDBJ databases">
        <title>Evolution of Trichinella species and genotypes.</title>
        <authorList>
            <person name="Korhonen P.K."/>
            <person name="Edoardo P."/>
            <person name="Giuseppe L.R."/>
            <person name="Gasser R.B."/>
        </authorList>
    </citation>
    <scope>NUCLEOTIDE SEQUENCE [LARGE SCALE GENOMIC DNA]</scope>
    <source>
        <strain evidence="1">ISS37</strain>
    </source>
</reference>
<dbReference type="AlphaFoldDB" id="A0A0V0S5I1"/>
<dbReference type="EMBL" id="JYDL01000035">
    <property type="protein sequence ID" value="KRX22035.1"/>
    <property type="molecule type" value="Genomic_DNA"/>
</dbReference>
<evidence type="ECO:0000313" key="1">
    <source>
        <dbReference type="EMBL" id="KRX22035.1"/>
    </source>
</evidence>
<proteinExistence type="predicted"/>
<name>A0A0V0S5I1_9BILA</name>
<comment type="caution">
    <text evidence="1">The sequence shown here is derived from an EMBL/GenBank/DDBJ whole genome shotgun (WGS) entry which is preliminary data.</text>
</comment>